<sequence length="145" mass="15533">MFTTTDATELGVEWRDQPCPAGAARISLPHLPHGASGPSVGERITVMPWYVAVGDDGETLEVQEAGNRNELAIAHRDSVATRYSPSGLANRYGKIPFRLPATTEVTGVSAISDAVVGRRQWSSPAVRLEMSVLFGTSDAARDKLL</sequence>
<protein>
    <submittedName>
        <fullName evidence="1">Uncharacterized protein</fullName>
    </submittedName>
</protein>
<comment type="caution">
    <text evidence="1">The sequence shown here is derived from an EMBL/GenBank/DDBJ whole genome shotgun (WGS) entry which is preliminary data.</text>
</comment>
<accession>A0AAE0DP82</accession>
<evidence type="ECO:0000313" key="1">
    <source>
        <dbReference type="EMBL" id="KAK3177209.1"/>
    </source>
</evidence>
<gene>
    <name evidence="1" type="ORF">OEA41_008538</name>
</gene>
<name>A0AAE0DP82_9LECA</name>
<keyword evidence="2" id="KW-1185">Reference proteome</keyword>
<dbReference type="AlphaFoldDB" id="A0AAE0DP82"/>
<organism evidence="1 2">
    <name type="scientific">Lepraria neglecta</name>
    <dbReference type="NCBI Taxonomy" id="209136"/>
    <lineage>
        <taxon>Eukaryota</taxon>
        <taxon>Fungi</taxon>
        <taxon>Dikarya</taxon>
        <taxon>Ascomycota</taxon>
        <taxon>Pezizomycotina</taxon>
        <taxon>Lecanoromycetes</taxon>
        <taxon>OSLEUM clade</taxon>
        <taxon>Lecanoromycetidae</taxon>
        <taxon>Lecanorales</taxon>
        <taxon>Lecanorineae</taxon>
        <taxon>Stereocaulaceae</taxon>
        <taxon>Lepraria</taxon>
    </lineage>
</organism>
<dbReference type="EMBL" id="JASNWA010000004">
    <property type="protein sequence ID" value="KAK3177209.1"/>
    <property type="molecule type" value="Genomic_DNA"/>
</dbReference>
<reference evidence="1" key="1">
    <citation type="submission" date="2022-11" db="EMBL/GenBank/DDBJ databases">
        <title>Chromosomal genome sequence assembly and mating type (MAT) locus characterization of the leprose asexual lichenized fungus Lepraria neglecta (Nyl.) Erichsen.</title>
        <authorList>
            <person name="Allen J.L."/>
            <person name="Pfeffer B."/>
        </authorList>
    </citation>
    <scope>NUCLEOTIDE SEQUENCE</scope>
    <source>
        <strain evidence="1">Allen 5258</strain>
    </source>
</reference>
<evidence type="ECO:0000313" key="2">
    <source>
        <dbReference type="Proteomes" id="UP001276659"/>
    </source>
</evidence>
<proteinExistence type="predicted"/>
<dbReference type="Proteomes" id="UP001276659">
    <property type="component" value="Unassembled WGS sequence"/>
</dbReference>